<feature type="transmembrane region" description="Helical" evidence="1">
    <location>
        <begin position="57"/>
        <end position="80"/>
    </location>
</feature>
<proteinExistence type="predicted"/>
<feature type="transmembrane region" description="Helical" evidence="1">
    <location>
        <begin position="26"/>
        <end position="45"/>
    </location>
</feature>
<dbReference type="Proteomes" id="UP000244926">
    <property type="component" value="Chromosome I"/>
</dbReference>
<dbReference type="AlphaFoldDB" id="A0A2R8FB58"/>
<sequence>MTLPVTEQSNTKWQLESEVFASSRSLAMIGTVLVFFVIALVLSGLSLLPQVVLPFSGAYFIIGSFLVLISLGLLLINCFCEFRHYISLI</sequence>
<protein>
    <submittedName>
        <fullName evidence="2">Uncharacterized protein</fullName>
    </submittedName>
</protein>
<reference evidence="3" key="1">
    <citation type="submission" date="2017-11" db="EMBL/GenBank/DDBJ databases">
        <authorList>
            <person name="Seth-Smith MB H."/>
        </authorList>
    </citation>
    <scope>NUCLEOTIDE SEQUENCE [LARGE SCALE GENOMIC DNA]</scope>
</reference>
<evidence type="ECO:0000313" key="3">
    <source>
        <dbReference type="Proteomes" id="UP000244926"/>
    </source>
</evidence>
<gene>
    <name evidence="2" type="ORF">C10C_0512</name>
</gene>
<keyword evidence="1" id="KW-0472">Membrane</keyword>
<dbReference type="KEGG" id="csee:C10C_0512"/>
<dbReference type="OrthoDB" id="18200at2"/>
<keyword evidence="1" id="KW-0812">Transmembrane</keyword>
<name>A0A2R8FB58_9CHLA</name>
<keyword evidence="3" id="KW-1185">Reference proteome</keyword>
<evidence type="ECO:0000313" key="2">
    <source>
        <dbReference type="EMBL" id="SPN73673.1"/>
    </source>
</evidence>
<evidence type="ECO:0000256" key="1">
    <source>
        <dbReference type="SAM" id="Phobius"/>
    </source>
</evidence>
<dbReference type="EMBL" id="LT993738">
    <property type="protein sequence ID" value="SPN73673.1"/>
    <property type="molecule type" value="Genomic_DNA"/>
</dbReference>
<organism evidence="2 3">
    <name type="scientific">Chlamydia serpentis</name>
    <dbReference type="NCBI Taxonomy" id="1967782"/>
    <lineage>
        <taxon>Bacteria</taxon>
        <taxon>Pseudomonadati</taxon>
        <taxon>Chlamydiota</taxon>
        <taxon>Chlamydiia</taxon>
        <taxon>Chlamydiales</taxon>
        <taxon>Chlamydiaceae</taxon>
        <taxon>Chlamydia/Chlamydophila group</taxon>
        <taxon>Chlamydia</taxon>
    </lineage>
</organism>
<dbReference type="RefSeq" id="WP_108896627.1">
    <property type="nucleotide sequence ID" value="NZ_LT993738.1"/>
</dbReference>
<accession>A0A2R8FB58</accession>
<keyword evidence="1" id="KW-1133">Transmembrane helix</keyword>